<evidence type="ECO:0000256" key="1">
    <source>
        <dbReference type="SAM" id="MobiDB-lite"/>
    </source>
</evidence>
<feature type="transmembrane region" description="Helical" evidence="2">
    <location>
        <begin position="31"/>
        <end position="51"/>
    </location>
</feature>
<keyword evidence="2" id="KW-1133">Transmembrane helix</keyword>
<proteinExistence type="predicted"/>
<feature type="compositionally biased region" description="Polar residues" evidence="1">
    <location>
        <begin position="1"/>
        <end position="13"/>
    </location>
</feature>
<keyword evidence="4" id="KW-1185">Reference proteome</keyword>
<keyword evidence="2" id="KW-0812">Transmembrane</keyword>
<organism evidence="3 4">
    <name type="scientific">Marchantia polymorpha subsp. ruderalis</name>
    <dbReference type="NCBI Taxonomy" id="1480154"/>
    <lineage>
        <taxon>Eukaryota</taxon>
        <taxon>Viridiplantae</taxon>
        <taxon>Streptophyta</taxon>
        <taxon>Embryophyta</taxon>
        <taxon>Marchantiophyta</taxon>
        <taxon>Marchantiopsida</taxon>
        <taxon>Marchantiidae</taxon>
        <taxon>Marchantiales</taxon>
        <taxon>Marchantiaceae</taxon>
        <taxon>Marchantia</taxon>
    </lineage>
</organism>
<sequence>MTASEGHLSSSSHVRPCTSRAGASSTRANEVVAPVLALALGLLALLALEVVPSSLWGDRLSTAMADLACIQSNRCSARALGDWMVRMLELGTVWELKQNAYFMLSRVSYIRIGAVKLGKHLVQQDGMGGMEELEV</sequence>
<name>A0A176WTD8_MARPO</name>
<dbReference type="EMBL" id="LVLJ01000053">
    <property type="protein sequence ID" value="OAE35861.1"/>
    <property type="molecule type" value="Genomic_DNA"/>
</dbReference>
<feature type="region of interest" description="Disordered" evidence="1">
    <location>
        <begin position="1"/>
        <end position="21"/>
    </location>
</feature>
<dbReference type="Proteomes" id="UP000077202">
    <property type="component" value="Unassembled WGS sequence"/>
</dbReference>
<comment type="caution">
    <text evidence="3">The sequence shown here is derived from an EMBL/GenBank/DDBJ whole genome shotgun (WGS) entry which is preliminary data.</text>
</comment>
<accession>A0A176WTD8</accession>
<gene>
    <name evidence="3" type="ORF">AXG93_4346s1060</name>
</gene>
<keyword evidence="2" id="KW-0472">Membrane</keyword>
<dbReference type="AlphaFoldDB" id="A0A176WTD8"/>
<protein>
    <submittedName>
        <fullName evidence="3">Uncharacterized protein</fullName>
    </submittedName>
</protein>
<evidence type="ECO:0000256" key="2">
    <source>
        <dbReference type="SAM" id="Phobius"/>
    </source>
</evidence>
<reference evidence="3" key="1">
    <citation type="submission" date="2016-03" db="EMBL/GenBank/DDBJ databases">
        <title>Mechanisms controlling the formation of the plant cell surface in tip-growing cells are functionally conserved among land plants.</title>
        <authorList>
            <person name="Honkanen S."/>
            <person name="Jones V.A."/>
            <person name="Morieri G."/>
            <person name="Champion C."/>
            <person name="Hetherington A.J."/>
            <person name="Kelly S."/>
            <person name="Saint-Marcoux D."/>
            <person name="Proust H."/>
            <person name="Prescott H."/>
            <person name="Dolan L."/>
        </authorList>
    </citation>
    <scope>NUCLEOTIDE SEQUENCE [LARGE SCALE GENOMIC DNA]</scope>
    <source>
        <tissue evidence="3">Whole gametophyte</tissue>
    </source>
</reference>
<evidence type="ECO:0000313" key="4">
    <source>
        <dbReference type="Proteomes" id="UP000077202"/>
    </source>
</evidence>
<evidence type="ECO:0000313" key="3">
    <source>
        <dbReference type="EMBL" id="OAE35861.1"/>
    </source>
</evidence>